<reference evidence="1 2" key="1">
    <citation type="submission" date="2020-08" db="EMBL/GenBank/DDBJ databases">
        <title>Genomic Encyclopedia of Type Strains, Phase IV (KMG-IV): sequencing the most valuable type-strain genomes for metagenomic binning, comparative biology and taxonomic classification.</title>
        <authorList>
            <person name="Goeker M."/>
        </authorList>
    </citation>
    <scope>NUCLEOTIDE SEQUENCE [LARGE SCALE GENOMIC DNA]</scope>
    <source>
        <strain evidence="1 2">DSM 29854</strain>
    </source>
</reference>
<sequence length="163" mass="18481">MKRIAVPFIVIAFLFTSCKSEVEETIKGMWTIDTITYNGNDVKGCLNSNVIFFKEGEASTFPTITNGCEEVISPDNNSQPEKWEIIKSPNNADSIPLRLEITSKGKVINGIHRVAFHGDQSEKLLKMEFWSDSLYVLCRKGLFNYDKNLKTINRLENLKISSL</sequence>
<organism evidence="1 2">
    <name type="scientific">Rufibacter quisquiliarum</name>
    <dbReference type="NCBI Taxonomy" id="1549639"/>
    <lineage>
        <taxon>Bacteria</taxon>
        <taxon>Pseudomonadati</taxon>
        <taxon>Bacteroidota</taxon>
        <taxon>Cytophagia</taxon>
        <taxon>Cytophagales</taxon>
        <taxon>Hymenobacteraceae</taxon>
        <taxon>Rufibacter</taxon>
    </lineage>
</organism>
<proteinExistence type="predicted"/>
<name>A0A839GV83_9BACT</name>
<evidence type="ECO:0000313" key="1">
    <source>
        <dbReference type="EMBL" id="MBA9078666.1"/>
    </source>
</evidence>
<dbReference type="EMBL" id="JACJIQ010000014">
    <property type="protein sequence ID" value="MBA9078666.1"/>
    <property type="molecule type" value="Genomic_DNA"/>
</dbReference>
<keyword evidence="2" id="KW-1185">Reference proteome</keyword>
<dbReference type="Proteomes" id="UP000563094">
    <property type="component" value="Unassembled WGS sequence"/>
</dbReference>
<dbReference type="AlphaFoldDB" id="A0A839GV83"/>
<evidence type="ECO:0000313" key="2">
    <source>
        <dbReference type="Proteomes" id="UP000563094"/>
    </source>
</evidence>
<comment type="caution">
    <text evidence="1">The sequence shown here is derived from an EMBL/GenBank/DDBJ whole genome shotgun (WGS) entry which is preliminary data.</text>
</comment>
<dbReference type="PROSITE" id="PS51257">
    <property type="entry name" value="PROKAR_LIPOPROTEIN"/>
    <property type="match status" value="1"/>
</dbReference>
<protein>
    <recommendedName>
        <fullName evidence="3">Lipocalin-like domain-containing protein</fullName>
    </recommendedName>
</protein>
<evidence type="ECO:0008006" key="3">
    <source>
        <dbReference type="Google" id="ProtNLM"/>
    </source>
</evidence>
<gene>
    <name evidence="1" type="ORF">FHS90_003396</name>
</gene>
<dbReference type="RefSeq" id="WP_182513813.1">
    <property type="nucleotide sequence ID" value="NZ_JACJIQ010000014.1"/>
</dbReference>
<accession>A0A839GV83</accession>